<organism evidence="4 5">
    <name type="scientific">Phialocephala subalpina</name>
    <dbReference type="NCBI Taxonomy" id="576137"/>
    <lineage>
        <taxon>Eukaryota</taxon>
        <taxon>Fungi</taxon>
        <taxon>Dikarya</taxon>
        <taxon>Ascomycota</taxon>
        <taxon>Pezizomycotina</taxon>
        <taxon>Leotiomycetes</taxon>
        <taxon>Helotiales</taxon>
        <taxon>Mollisiaceae</taxon>
        <taxon>Phialocephala</taxon>
        <taxon>Phialocephala fortinii species complex</taxon>
    </lineage>
</organism>
<sequence length="801" mass="90176">MLNWWLGKPAEQNRVSQDENTELLEPPETPAPVFAARALKSAIFGTPARPDDTICDNEEDEQEIAKYNGTLQARSMSPTKPAGILLTPGTATMRRKTVSFDHEVVDNEKEQATVIKPKSKSGLPDDFPGKFPSPWVSKAGEVGKLKRKTSLTKTLEEARGIKTERGRPESRTESRVESRGESSKSESSRRASSESPRAIKPEPKPEPASNTTTKRPTKPEKSNQDILQELAPGNKLDPDMTMDLNEPKSQSGRFWKTEYETYHTEALAEMRKLIQYKALAKSYAQAKDAEAVDLAAKLREEQRKVLEMESQISRISARISQSGRDGKDDESPALIKELARQTALAVQYKGHMEEFRVALEENGIKVSPIKGDGDRKRFSTEQTILDAHHELKKARDQLREMFDLREEVQKLRQTVSDAEKKSTKLEAENNKLTQELLHADLRLEKHLEKCDKKRRQSDEHKQKREEALQNLQRDYDQLKEQAKASRREAEQLLKKRHDQVIDLKKEIASIRGSDSTVQEFQQALHKKDLEHEKVVEEYKKQIEDLKKGQRKSPNAEMVSNNKKDKKENVLLPQDVPLPSTEWYSPKVSPVRESHIPVASPAISRPVKAFSAKLPLTEESHRTPRKRASQPALSEIINNATVDTLPPQRYGPVQHTPMVNMTPLADRFSLLSMKEPDMELPSFEAPLPPEPVRGVQGIHARNCHASPRPSMFNIASSPPKAALMRAHTSNDLSRQRSNNDLGPRRPANASVPTSRMSSQEPSKARAPLPPERAAAAKARLEEKRAERAKARASSAGKENVKA</sequence>
<feature type="coiled-coil region" evidence="1">
    <location>
        <begin position="284"/>
        <end position="318"/>
    </location>
</feature>
<dbReference type="AlphaFoldDB" id="A0A1L7X501"/>
<name>A0A1L7X501_9HELO</name>
<dbReference type="STRING" id="576137.A0A1L7X501"/>
<accession>A0A1L7X501</accession>
<dbReference type="OrthoDB" id="5383703at2759"/>
<keyword evidence="1" id="KW-0175">Coiled coil</keyword>
<feature type="region of interest" description="Disordered" evidence="2">
    <location>
        <begin position="450"/>
        <end position="471"/>
    </location>
</feature>
<feature type="domain" description="Spindle pole body-associated protein cut12" evidence="3">
    <location>
        <begin position="193"/>
        <end position="327"/>
    </location>
</feature>
<reference evidence="4 5" key="1">
    <citation type="submission" date="2016-03" db="EMBL/GenBank/DDBJ databases">
        <authorList>
            <person name="Ploux O."/>
        </authorList>
    </citation>
    <scope>NUCLEOTIDE SEQUENCE [LARGE SCALE GENOMIC DNA]</scope>
    <source>
        <strain evidence="4 5">UAMH 11012</strain>
    </source>
</reference>
<proteinExistence type="predicted"/>
<feature type="region of interest" description="Disordered" evidence="2">
    <location>
        <begin position="107"/>
        <end position="249"/>
    </location>
</feature>
<dbReference type="Proteomes" id="UP000184330">
    <property type="component" value="Unassembled WGS sequence"/>
</dbReference>
<feature type="compositionally biased region" description="Polar residues" evidence="2">
    <location>
        <begin position="749"/>
        <end position="760"/>
    </location>
</feature>
<dbReference type="PANTHER" id="PTHR23159">
    <property type="entry name" value="CENTROSOMAL PROTEIN 2"/>
    <property type="match status" value="1"/>
</dbReference>
<evidence type="ECO:0000313" key="5">
    <source>
        <dbReference type="Proteomes" id="UP000184330"/>
    </source>
</evidence>
<feature type="region of interest" description="Disordered" evidence="2">
    <location>
        <begin position="544"/>
        <end position="567"/>
    </location>
</feature>
<gene>
    <name evidence="4" type="ORF">PAC_09972</name>
</gene>
<evidence type="ECO:0000256" key="1">
    <source>
        <dbReference type="SAM" id="Coils"/>
    </source>
</evidence>
<dbReference type="EMBL" id="FJOG01000015">
    <property type="protein sequence ID" value="CZR60077.1"/>
    <property type="molecule type" value="Genomic_DNA"/>
</dbReference>
<keyword evidence="5" id="KW-1185">Reference proteome</keyword>
<dbReference type="PANTHER" id="PTHR23159:SF31">
    <property type="entry name" value="CENTROSOME-ASSOCIATED PROTEIN CEP250 ISOFORM X1"/>
    <property type="match status" value="1"/>
</dbReference>
<feature type="region of interest" description="Disordered" evidence="2">
    <location>
        <begin position="1"/>
        <end position="26"/>
    </location>
</feature>
<dbReference type="Pfam" id="PF11500">
    <property type="entry name" value="Cut12"/>
    <property type="match status" value="1"/>
</dbReference>
<feature type="region of interest" description="Disordered" evidence="2">
    <location>
        <begin position="724"/>
        <end position="801"/>
    </location>
</feature>
<feature type="compositionally biased region" description="Basic and acidic residues" evidence="2">
    <location>
        <begin position="154"/>
        <end position="205"/>
    </location>
</feature>
<dbReference type="InterPro" id="IPR021589">
    <property type="entry name" value="Cut12"/>
</dbReference>
<evidence type="ECO:0000313" key="4">
    <source>
        <dbReference type="EMBL" id="CZR60077.1"/>
    </source>
</evidence>
<evidence type="ECO:0000256" key="2">
    <source>
        <dbReference type="SAM" id="MobiDB-lite"/>
    </source>
</evidence>
<feature type="compositionally biased region" description="Basic and acidic residues" evidence="2">
    <location>
        <begin position="777"/>
        <end position="788"/>
    </location>
</feature>
<evidence type="ECO:0000259" key="3">
    <source>
        <dbReference type="Pfam" id="PF11500"/>
    </source>
</evidence>
<protein>
    <recommendedName>
        <fullName evidence="3">Spindle pole body-associated protein cut12 domain-containing protein</fullName>
    </recommendedName>
</protein>
<feature type="compositionally biased region" description="Polar residues" evidence="2">
    <location>
        <begin position="726"/>
        <end position="739"/>
    </location>
</feature>